<evidence type="ECO:0000313" key="7">
    <source>
        <dbReference type="Proteomes" id="UP001149411"/>
    </source>
</evidence>
<evidence type="ECO:0000256" key="3">
    <source>
        <dbReference type="ARBA" id="ARBA00022842"/>
    </source>
</evidence>
<dbReference type="PANTHER" id="PTHR11649:SF13">
    <property type="entry name" value="ENGB-TYPE G DOMAIN-CONTAINING PROTEIN"/>
    <property type="match status" value="1"/>
</dbReference>
<dbReference type="GO" id="GO:0005525">
    <property type="term" value="F:GTP binding"/>
    <property type="evidence" value="ECO:0007669"/>
    <property type="project" value="UniProtKB-KW"/>
</dbReference>
<keyword evidence="1" id="KW-0479">Metal-binding</keyword>
<dbReference type="Proteomes" id="UP001149411">
    <property type="component" value="Unassembled WGS sequence"/>
</dbReference>
<dbReference type="RefSeq" id="WP_266086160.1">
    <property type="nucleotide sequence ID" value="NZ_RKLV01000002.1"/>
</dbReference>
<comment type="caution">
    <text evidence="6">The sequence shown here is derived from an EMBL/GenBank/DDBJ whole genome shotgun (WGS) entry which is preliminary data.</text>
</comment>
<evidence type="ECO:0000313" key="6">
    <source>
        <dbReference type="EMBL" id="MCX2818364.1"/>
    </source>
</evidence>
<dbReference type="SUPFAM" id="SSF52540">
    <property type="entry name" value="P-loop containing nucleoside triphosphate hydrolases"/>
    <property type="match status" value="1"/>
</dbReference>
<name>A0A9Q4C4M1_9EURY</name>
<dbReference type="Gene3D" id="3.40.50.300">
    <property type="entry name" value="P-loop containing nucleotide triphosphate hydrolases"/>
    <property type="match status" value="1"/>
</dbReference>
<accession>A0A9Q4C4M1</accession>
<gene>
    <name evidence="6" type="primary">engB</name>
    <name evidence="6" type="ORF">EGH25_03230</name>
</gene>
<dbReference type="PANTHER" id="PTHR11649">
    <property type="entry name" value="MSS1/TRME-RELATED GTP-BINDING PROTEIN"/>
    <property type="match status" value="1"/>
</dbReference>
<dbReference type="InterPro" id="IPR027417">
    <property type="entry name" value="P-loop_NTPase"/>
</dbReference>
<sequence length="205" mass="22649">MFEPPTVEDEVVLVGRSNVGKTTLMREIVGKKYDVGSRPGVTLEPNRYEWNAEGFAVTDLPGFGFMSGVDEERREDIKDGIVGYLEDNADSILVAVHVIDASAFIEIADRWESRGEVPHDIDLHGFLVDIDVPVVVSANKTDKVDDRDATLDGIAERLGYPPPWKQWDDAIAPTCAKRGSTDALFGAIRTHLSSQGRDDLLKFFS</sequence>
<dbReference type="NCBIfam" id="NF003255">
    <property type="entry name" value="PRK04213.1"/>
    <property type="match status" value="1"/>
</dbReference>
<dbReference type="Pfam" id="PF01926">
    <property type="entry name" value="MMR_HSR1"/>
    <property type="match status" value="1"/>
</dbReference>
<evidence type="ECO:0000256" key="1">
    <source>
        <dbReference type="ARBA" id="ARBA00022723"/>
    </source>
</evidence>
<keyword evidence="3" id="KW-0460">Magnesium</keyword>
<dbReference type="PROSITE" id="PS51706">
    <property type="entry name" value="G_ENGB"/>
    <property type="match status" value="1"/>
</dbReference>
<evidence type="ECO:0000256" key="4">
    <source>
        <dbReference type="ARBA" id="ARBA00023134"/>
    </source>
</evidence>
<evidence type="ECO:0000259" key="5">
    <source>
        <dbReference type="PROSITE" id="PS51706"/>
    </source>
</evidence>
<keyword evidence="7" id="KW-1185">Reference proteome</keyword>
<keyword evidence="4" id="KW-0342">GTP-binding</keyword>
<proteinExistence type="predicted"/>
<dbReference type="InterPro" id="IPR030393">
    <property type="entry name" value="G_ENGB_dom"/>
</dbReference>
<dbReference type="EMBL" id="RKLV01000002">
    <property type="protein sequence ID" value="MCX2818364.1"/>
    <property type="molecule type" value="Genomic_DNA"/>
</dbReference>
<keyword evidence="2" id="KW-0547">Nucleotide-binding</keyword>
<reference evidence="6" key="1">
    <citation type="submission" date="2022-09" db="EMBL/GenBank/DDBJ databases">
        <title>Haloadaptaus new haloarchaeum isolated from saline soil.</title>
        <authorList>
            <person name="Duran-Viseras A."/>
            <person name="Sanchez-Porro C."/>
            <person name="Ventosa A."/>
        </authorList>
    </citation>
    <scope>NUCLEOTIDE SEQUENCE</scope>
    <source>
        <strain evidence="6">F3-133</strain>
    </source>
</reference>
<organism evidence="6 7">
    <name type="scientific">Halorutilus salinus</name>
    <dbReference type="NCBI Taxonomy" id="2487751"/>
    <lineage>
        <taxon>Archaea</taxon>
        <taxon>Methanobacteriati</taxon>
        <taxon>Methanobacteriota</taxon>
        <taxon>Stenosarchaea group</taxon>
        <taxon>Halobacteria</taxon>
        <taxon>Halorutilales</taxon>
        <taxon>Halorutilaceae</taxon>
        <taxon>Halorutilus</taxon>
    </lineage>
</organism>
<feature type="domain" description="EngB-type G" evidence="5">
    <location>
        <begin position="7"/>
        <end position="194"/>
    </location>
</feature>
<dbReference type="GO" id="GO:0046872">
    <property type="term" value="F:metal ion binding"/>
    <property type="evidence" value="ECO:0007669"/>
    <property type="project" value="UniProtKB-KW"/>
</dbReference>
<evidence type="ECO:0000256" key="2">
    <source>
        <dbReference type="ARBA" id="ARBA00022741"/>
    </source>
</evidence>
<dbReference type="InterPro" id="IPR006073">
    <property type="entry name" value="GTP-bd"/>
</dbReference>
<protein>
    <submittedName>
        <fullName evidence="6">GTP-binding protein EngB</fullName>
    </submittedName>
</protein>
<dbReference type="AlphaFoldDB" id="A0A9Q4C4M1"/>